<dbReference type="GO" id="GO:0005783">
    <property type="term" value="C:endoplasmic reticulum"/>
    <property type="evidence" value="ECO:0007669"/>
    <property type="project" value="TreeGrafter"/>
</dbReference>
<dbReference type="InterPro" id="IPR042099">
    <property type="entry name" value="ANL_N_sf"/>
</dbReference>
<dbReference type="InterPro" id="IPR000873">
    <property type="entry name" value="AMP-dep_synth/lig_dom"/>
</dbReference>
<dbReference type="GO" id="GO:0004467">
    <property type="term" value="F:long-chain fatty acid-CoA ligase activity"/>
    <property type="evidence" value="ECO:0007669"/>
    <property type="project" value="UniProtKB-EC"/>
</dbReference>
<comment type="function">
    <text evidence="7">Catalyzes the conversion of long-chain fatty acids to their active form acyl-CoAs for both synthesis of cellular lipids, and degradation via beta-oxidation.</text>
</comment>
<organism evidence="9 10">
    <name type="scientific">Jimgerdemannia flammicorona</name>
    <dbReference type="NCBI Taxonomy" id="994334"/>
    <lineage>
        <taxon>Eukaryota</taxon>
        <taxon>Fungi</taxon>
        <taxon>Fungi incertae sedis</taxon>
        <taxon>Mucoromycota</taxon>
        <taxon>Mucoromycotina</taxon>
        <taxon>Endogonomycetes</taxon>
        <taxon>Endogonales</taxon>
        <taxon>Endogonaceae</taxon>
        <taxon>Jimgerdemannia</taxon>
    </lineage>
</organism>
<dbReference type="AlphaFoldDB" id="A0A433QPP0"/>
<dbReference type="SUPFAM" id="SSF56801">
    <property type="entry name" value="Acetyl-CoA synthetase-like"/>
    <property type="match status" value="1"/>
</dbReference>
<dbReference type="Proteomes" id="UP000274822">
    <property type="component" value="Unassembled WGS sequence"/>
</dbReference>
<dbReference type="EMBL" id="RBNJ01002654">
    <property type="protein sequence ID" value="RUS31746.1"/>
    <property type="molecule type" value="Genomic_DNA"/>
</dbReference>
<keyword evidence="7" id="KW-0443">Lipid metabolism</keyword>
<dbReference type="Gene3D" id="3.40.50.12780">
    <property type="entry name" value="N-terminal domain of ligase-like"/>
    <property type="match status" value="1"/>
</dbReference>
<evidence type="ECO:0000256" key="5">
    <source>
        <dbReference type="ARBA" id="ARBA00022840"/>
    </source>
</evidence>
<dbReference type="GO" id="GO:0016020">
    <property type="term" value="C:membrane"/>
    <property type="evidence" value="ECO:0007669"/>
    <property type="project" value="TreeGrafter"/>
</dbReference>
<name>A0A433QPP0_9FUNG</name>
<reference evidence="9 10" key="1">
    <citation type="journal article" date="2018" name="New Phytol.">
        <title>Phylogenomics of Endogonaceae and evolution of mycorrhizas within Mucoromycota.</title>
        <authorList>
            <person name="Chang Y."/>
            <person name="Desiro A."/>
            <person name="Na H."/>
            <person name="Sandor L."/>
            <person name="Lipzen A."/>
            <person name="Clum A."/>
            <person name="Barry K."/>
            <person name="Grigoriev I.V."/>
            <person name="Martin F.M."/>
            <person name="Stajich J.E."/>
            <person name="Smith M.E."/>
            <person name="Bonito G."/>
            <person name="Spatafora J.W."/>
        </authorList>
    </citation>
    <scope>NUCLEOTIDE SEQUENCE [LARGE SCALE GENOMIC DNA]</scope>
    <source>
        <strain evidence="9 10">AD002</strain>
    </source>
</reference>
<keyword evidence="2 7" id="KW-0436">Ligase</keyword>
<keyword evidence="3 7" id="KW-0547">Nucleotide-binding</keyword>
<dbReference type="PANTHER" id="PTHR43272">
    <property type="entry name" value="LONG-CHAIN-FATTY-ACID--COA LIGASE"/>
    <property type="match status" value="1"/>
</dbReference>
<keyword evidence="10" id="KW-1185">Reference proteome</keyword>
<keyword evidence="4 7" id="KW-0276">Fatty acid metabolism</keyword>
<comment type="caution">
    <text evidence="9">The sequence shown here is derived from an EMBL/GenBank/DDBJ whole genome shotgun (WGS) entry which is preliminary data.</text>
</comment>
<evidence type="ECO:0000256" key="2">
    <source>
        <dbReference type="ARBA" id="ARBA00022598"/>
    </source>
</evidence>
<evidence type="ECO:0000256" key="4">
    <source>
        <dbReference type="ARBA" id="ARBA00022832"/>
    </source>
</evidence>
<dbReference type="PROSITE" id="PS00455">
    <property type="entry name" value="AMP_BINDING"/>
    <property type="match status" value="1"/>
</dbReference>
<proteinExistence type="inferred from homology"/>
<dbReference type="GO" id="GO:0005524">
    <property type="term" value="F:ATP binding"/>
    <property type="evidence" value="ECO:0007669"/>
    <property type="project" value="UniProtKB-KW"/>
</dbReference>
<dbReference type="InterPro" id="IPR045311">
    <property type="entry name" value="LC-FACS_euk"/>
</dbReference>
<comment type="similarity">
    <text evidence="1 7">Belongs to the ATP-dependent AMP-binding enzyme family.</text>
</comment>
<dbReference type="PANTHER" id="PTHR43272:SF33">
    <property type="entry name" value="AMP-BINDING DOMAIN-CONTAINING PROTEIN-RELATED"/>
    <property type="match status" value="1"/>
</dbReference>
<sequence length="631" mass="70099">SAEKNCLGHRKVVDGVAGAYIWETWNEVKVRVENFGAGLAKLGVAHQKPVGFFSVNRPEWTIGEQACYKHSFINVALYDTLGTEAVIFIVNQTEMAHIISSADKLQRILSLKPELPEIKHIICMDEVWDEAHNAKAAELGVTITSFKNVEKLGESENKDQVRLAVLEDIATICYTSGTTGLPKGAVLTHSNCIAVPWAIVNLGQKKVFAHVTKNDTHISYLPLSHVLERTAESLFIYCGASIGYYQGDTLKLLDDVAELKPTVFVSVPRLFNRIYDKVFAGVKAKGGIASLLFHTAYNQKKEGLKNGHVSHFLWDRAVFGQIRQRLGGRVRFIISGSAPISPEVLDFLRICFSAEVYEGYGQTENFCGSCLLHPCLIAHLSNKTPPSTPSLQTVRGDTTSGVVGAPFPCTEIKLVDVPDMDYTSKDEPHPRGEICVRGNSVLREFYKNPEKTAEAIDAEGWLHTGDIGMWDAKGRLAIIDRLKNIFKLAQGEYIAPEKIEGIYQKHELVSMAFVHGDSLQSTIVAVIHPDKDALQKWAAKQPELADKSFSELVRDPTVRKHVLGTVTSFGKVNDLKGFENIKAVYLTEEEFSIENDMLTPTFKLKRDIAKKHFKKQIDEMYAEINSHSSGN</sequence>
<evidence type="ECO:0000313" key="10">
    <source>
        <dbReference type="Proteomes" id="UP000274822"/>
    </source>
</evidence>
<protein>
    <recommendedName>
        <fullName evidence="6 7">Long-chain-fatty-acid--CoA ligase</fullName>
        <ecNumber evidence="6 7">6.2.1.3</ecNumber>
    </recommendedName>
</protein>
<evidence type="ECO:0000256" key="1">
    <source>
        <dbReference type="ARBA" id="ARBA00006432"/>
    </source>
</evidence>
<evidence type="ECO:0000313" key="9">
    <source>
        <dbReference type="EMBL" id="RUS31746.1"/>
    </source>
</evidence>
<gene>
    <name evidence="9" type="ORF">BC938DRAFT_477191</name>
</gene>
<evidence type="ECO:0000256" key="3">
    <source>
        <dbReference type="ARBA" id="ARBA00022741"/>
    </source>
</evidence>
<evidence type="ECO:0000259" key="8">
    <source>
        <dbReference type="Pfam" id="PF00501"/>
    </source>
</evidence>
<dbReference type="CDD" id="cd05927">
    <property type="entry name" value="LC-FACS_euk"/>
    <property type="match status" value="1"/>
</dbReference>
<dbReference type="Pfam" id="PF00501">
    <property type="entry name" value="AMP-binding"/>
    <property type="match status" value="1"/>
</dbReference>
<keyword evidence="5 7" id="KW-0067">ATP-binding</keyword>
<dbReference type="InterPro" id="IPR020845">
    <property type="entry name" value="AMP-binding_CS"/>
</dbReference>
<evidence type="ECO:0000256" key="7">
    <source>
        <dbReference type="RuleBase" id="RU369030"/>
    </source>
</evidence>
<accession>A0A433QPP0</accession>
<evidence type="ECO:0000256" key="6">
    <source>
        <dbReference type="ARBA" id="ARBA00026121"/>
    </source>
</evidence>
<dbReference type="EC" id="6.2.1.3" evidence="6 7"/>
<feature type="non-terminal residue" evidence="9">
    <location>
        <position position="1"/>
    </location>
</feature>
<feature type="domain" description="AMP-dependent synthetase/ligase" evidence="8">
    <location>
        <begin position="3"/>
        <end position="446"/>
    </location>
</feature>
<comment type="catalytic activity">
    <reaction evidence="7">
        <text>a long-chain fatty acid + ATP + CoA = a long-chain fatty acyl-CoA + AMP + diphosphate</text>
        <dbReference type="Rhea" id="RHEA:15421"/>
        <dbReference type="ChEBI" id="CHEBI:30616"/>
        <dbReference type="ChEBI" id="CHEBI:33019"/>
        <dbReference type="ChEBI" id="CHEBI:57287"/>
        <dbReference type="ChEBI" id="CHEBI:57560"/>
        <dbReference type="ChEBI" id="CHEBI:83139"/>
        <dbReference type="ChEBI" id="CHEBI:456215"/>
        <dbReference type="EC" id="6.2.1.3"/>
    </reaction>
</comment>